<name>A0A927HDB4_9RHOB</name>
<dbReference type="InterPro" id="IPR013094">
    <property type="entry name" value="AB_hydrolase_3"/>
</dbReference>
<feature type="active site" evidence="1">
    <location>
        <position position="139"/>
    </location>
</feature>
<dbReference type="EMBL" id="JACTAG010000001">
    <property type="protein sequence ID" value="MBD3662621.1"/>
    <property type="molecule type" value="Genomic_DNA"/>
</dbReference>
<comment type="caution">
    <text evidence="3">The sequence shown here is derived from an EMBL/GenBank/DDBJ whole genome shotgun (WGS) entry which is preliminary data.</text>
</comment>
<organism evidence="3 4">
    <name type="scientific">Sulfitobacter aestuariivivens</name>
    <dbReference type="NCBI Taxonomy" id="2766981"/>
    <lineage>
        <taxon>Bacteria</taxon>
        <taxon>Pseudomonadati</taxon>
        <taxon>Pseudomonadota</taxon>
        <taxon>Alphaproteobacteria</taxon>
        <taxon>Rhodobacterales</taxon>
        <taxon>Roseobacteraceae</taxon>
        <taxon>Sulfitobacter</taxon>
    </lineage>
</organism>
<dbReference type="PANTHER" id="PTHR23024">
    <property type="entry name" value="ARYLACETAMIDE DEACETYLASE"/>
    <property type="match status" value="1"/>
</dbReference>
<dbReference type="InterPro" id="IPR033140">
    <property type="entry name" value="Lipase_GDXG_put_SER_AS"/>
</dbReference>
<gene>
    <name evidence="3" type="ORF">H9Q16_01665</name>
</gene>
<dbReference type="GO" id="GO:0016787">
    <property type="term" value="F:hydrolase activity"/>
    <property type="evidence" value="ECO:0007669"/>
    <property type="project" value="UniProtKB-KW"/>
</dbReference>
<dbReference type="InterPro" id="IPR029058">
    <property type="entry name" value="AB_hydrolase_fold"/>
</dbReference>
<dbReference type="Proteomes" id="UP000635142">
    <property type="component" value="Unassembled WGS sequence"/>
</dbReference>
<evidence type="ECO:0000313" key="4">
    <source>
        <dbReference type="Proteomes" id="UP000635142"/>
    </source>
</evidence>
<dbReference type="PROSITE" id="PS01174">
    <property type="entry name" value="LIPASE_GDXG_SER"/>
    <property type="match status" value="1"/>
</dbReference>
<evidence type="ECO:0000256" key="1">
    <source>
        <dbReference type="PROSITE-ProRule" id="PRU10038"/>
    </source>
</evidence>
<feature type="domain" description="Alpha/beta hydrolase fold-3" evidence="2">
    <location>
        <begin position="67"/>
        <end position="268"/>
    </location>
</feature>
<dbReference type="SUPFAM" id="SSF53474">
    <property type="entry name" value="alpha/beta-Hydrolases"/>
    <property type="match status" value="1"/>
</dbReference>
<dbReference type="Gene3D" id="3.40.50.1820">
    <property type="entry name" value="alpha/beta hydrolase"/>
    <property type="match status" value="1"/>
</dbReference>
<evidence type="ECO:0000313" key="3">
    <source>
        <dbReference type="EMBL" id="MBD3662621.1"/>
    </source>
</evidence>
<dbReference type="PANTHER" id="PTHR23024:SF24">
    <property type="entry name" value="ALPHA_BETA HYDROLASE FOLD-3 DOMAIN-CONTAINING PROTEIN"/>
    <property type="match status" value="1"/>
</dbReference>
<dbReference type="InterPro" id="IPR050466">
    <property type="entry name" value="Carboxylest/Gibb_receptor"/>
</dbReference>
<dbReference type="AlphaFoldDB" id="A0A927HDB4"/>
<dbReference type="Pfam" id="PF07859">
    <property type="entry name" value="Abhydrolase_3"/>
    <property type="match status" value="1"/>
</dbReference>
<keyword evidence="3" id="KW-0378">Hydrolase</keyword>
<reference evidence="3" key="1">
    <citation type="submission" date="2020-08" db="EMBL/GenBank/DDBJ databases">
        <title>Sulfitobacter aestuariivivens sp. nov., isolated from a tidal flat.</title>
        <authorList>
            <person name="Park S."/>
            <person name="Yoon J.-H."/>
        </authorList>
    </citation>
    <scope>NUCLEOTIDE SEQUENCE</scope>
    <source>
        <strain evidence="3">TSTF-M16</strain>
    </source>
</reference>
<protein>
    <submittedName>
        <fullName evidence="3">Alpha/beta hydrolase</fullName>
    </submittedName>
</protein>
<evidence type="ECO:0000259" key="2">
    <source>
        <dbReference type="Pfam" id="PF07859"/>
    </source>
</evidence>
<proteinExistence type="predicted"/>
<accession>A0A927HDB4</accession>
<sequence>MWAFIDKVNALYPPGAVDFSIEEQRALYNDVCRVFYQGRPAGVSSWDEDHGGVPCRRYELCESDVTLIYLHGGGNVVGDLDSHDDVCAEICDRTGYRVIAVDYGLAPEVVYPGCFNDGWSAFTAVAEAFDGHLMLAGDSAGGTLAAAIVHHARRRVAGRIIGQILIYPSLGGDMTRGSFVRYANAPHLTTQDVIYFIDQRLGGAEPPKGDGCFAPLQDAEFSGLPPTVCISAQCDPLAGEGETYCDKLRAAGGRAEWINVPGMVHGCLRARGISPAAAGFFDTVVEAIDALGQGRWPYQ</sequence>
<keyword evidence="4" id="KW-1185">Reference proteome</keyword>